<evidence type="ECO:0000256" key="3">
    <source>
        <dbReference type="SAM" id="MobiDB-lite"/>
    </source>
</evidence>
<keyword evidence="2" id="KW-0238">DNA-binding</keyword>
<organism evidence="5 6">
    <name type="scientific">Candidatus Electrothrix marina</name>
    <dbReference type="NCBI Taxonomy" id="1859130"/>
    <lineage>
        <taxon>Bacteria</taxon>
        <taxon>Pseudomonadati</taxon>
        <taxon>Thermodesulfobacteriota</taxon>
        <taxon>Desulfobulbia</taxon>
        <taxon>Desulfobulbales</taxon>
        <taxon>Desulfobulbaceae</taxon>
        <taxon>Candidatus Electrothrix</taxon>
    </lineage>
</organism>
<dbReference type="PANTHER" id="PTHR37550:SF3">
    <property type="entry name" value="ANTITOXIN VAPB1"/>
    <property type="match status" value="1"/>
</dbReference>
<evidence type="ECO:0000256" key="1">
    <source>
        <dbReference type="ARBA" id="ARBA00007924"/>
    </source>
</evidence>
<keyword evidence="6" id="KW-1185">Reference proteome</keyword>
<dbReference type="PANTHER" id="PTHR37550">
    <property type="entry name" value="ANTITOXIN VAPB1"/>
    <property type="match status" value="1"/>
</dbReference>
<dbReference type="InterPro" id="IPR051734">
    <property type="entry name" value="VapB_TA_antitoxins"/>
</dbReference>
<dbReference type="InterPro" id="IPR037914">
    <property type="entry name" value="SpoVT-AbrB_sf"/>
</dbReference>
<feature type="domain" description="SpoVT-AbrB" evidence="4">
    <location>
        <begin position="4"/>
        <end position="44"/>
    </location>
</feature>
<evidence type="ECO:0000259" key="4">
    <source>
        <dbReference type="PROSITE" id="PS51740"/>
    </source>
</evidence>
<dbReference type="InterPro" id="IPR047976">
    <property type="entry name" value="Anti_VapB2-like"/>
</dbReference>
<sequence length="82" mass="9491">METAKLFTNGRSQAVRLPKEFRFKGKEVFIKKTGTGILLLPKEESVWDTWEQTLLQGGEPILPERNQAKEQQQREGLDELFT</sequence>
<proteinExistence type="inferred from homology"/>
<comment type="similarity">
    <text evidence="1">Belongs to the VapB family.</text>
</comment>
<feature type="region of interest" description="Disordered" evidence="3">
    <location>
        <begin position="58"/>
        <end position="82"/>
    </location>
</feature>
<evidence type="ECO:0000313" key="5">
    <source>
        <dbReference type="EMBL" id="RWX50403.1"/>
    </source>
</evidence>
<dbReference type="SMART" id="SM00966">
    <property type="entry name" value="SpoVT_AbrB"/>
    <property type="match status" value="1"/>
</dbReference>
<dbReference type="GO" id="GO:0003677">
    <property type="term" value="F:DNA binding"/>
    <property type="evidence" value="ECO:0007669"/>
    <property type="project" value="UniProtKB-UniRule"/>
</dbReference>
<dbReference type="Gene3D" id="2.10.260.10">
    <property type="match status" value="1"/>
</dbReference>
<name>A0A444JBH8_9BACT</name>
<dbReference type="PROSITE" id="PS51740">
    <property type="entry name" value="SPOVT_ABRB"/>
    <property type="match status" value="1"/>
</dbReference>
<evidence type="ECO:0000313" key="6">
    <source>
        <dbReference type="Proteomes" id="UP000288892"/>
    </source>
</evidence>
<dbReference type="NCBIfam" id="NF040493">
    <property type="entry name" value="TA_anti_VapB"/>
    <property type="match status" value="1"/>
</dbReference>
<dbReference type="AlphaFoldDB" id="A0A444JBH8"/>
<comment type="caution">
    <text evidence="5">The sequence shown here is derived from an EMBL/GenBank/DDBJ whole genome shotgun (WGS) entry which is preliminary data.</text>
</comment>
<gene>
    <name evidence="5" type="ORF">VU01_13254</name>
</gene>
<reference evidence="5 6" key="1">
    <citation type="submission" date="2017-01" db="EMBL/GenBank/DDBJ databases">
        <title>The cable genome- insights into the physiology and evolution of filamentous bacteria capable of sulfide oxidation via long distance electron transfer.</title>
        <authorList>
            <person name="Schreiber L."/>
            <person name="Bjerg J.T."/>
            <person name="Boggild A."/>
            <person name="Van De Vossenberg J."/>
            <person name="Meysman F."/>
            <person name="Nielsen L.P."/>
            <person name="Schramm A."/>
            <person name="Kjeldsen K.U."/>
        </authorList>
    </citation>
    <scope>NUCLEOTIDE SEQUENCE [LARGE SCALE GENOMIC DNA]</scope>
    <source>
        <strain evidence="5">A5</strain>
    </source>
</reference>
<dbReference type="Proteomes" id="UP000288892">
    <property type="component" value="Unassembled WGS sequence"/>
</dbReference>
<dbReference type="InterPro" id="IPR007159">
    <property type="entry name" value="SpoVT-AbrB_dom"/>
</dbReference>
<dbReference type="SUPFAM" id="SSF89447">
    <property type="entry name" value="AbrB/MazE/MraZ-like"/>
    <property type="match status" value="1"/>
</dbReference>
<evidence type="ECO:0000256" key="2">
    <source>
        <dbReference type="PROSITE-ProRule" id="PRU01076"/>
    </source>
</evidence>
<dbReference type="Pfam" id="PF04014">
    <property type="entry name" value="MazE_antitoxin"/>
    <property type="match status" value="1"/>
</dbReference>
<protein>
    <submittedName>
        <fullName evidence="5">Antitoxin VapB</fullName>
    </submittedName>
</protein>
<dbReference type="EMBL" id="MTKS01000325">
    <property type="protein sequence ID" value="RWX50403.1"/>
    <property type="molecule type" value="Genomic_DNA"/>
</dbReference>
<feature type="compositionally biased region" description="Basic and acidic residues" evidence="3">
    <location>
        <begin position="66"/>
        <end position="82"/>
    </location>
</feature>
<accession>A0A444JBH8</accession>